<reference evidence="2 3" key="1">
    <citation type="submission" date="2024-08" db="EMBL/GenBank/DDBJ databases">
        <authorList>
            <person name="Cucini C."/>
            <person name="Frati F."/>
        </authorList>
    </citation>
    <scope>NUCLEOTIDE SEQUENCE [LARGE SCALE GENOMIC DNA]</scope>
</reference>
<feature type="transmembrane region" description="Helical" evidence="1">
    <location>
        <begin position="112"/>
        <end position="131"/>
    </location>
</feature>
<dbReference type="Proteomes" id="UP001642540">
    <property type="component" value="Unassembled WGS sequence"/>
</dbReference>
<name>A0ABP1RND6_9HEXA</name>
<comment type="caution">
    <text evidence="2">The sequence shown here is derived from an EMBL/GenBank/DDBJ whole genome shotgun (WGS) entry which is preliminary data.</text>
</comment>
<accession>A0ABP1RND6</accession>
<gene>
    <name evidence="2" type="ORF">ODALV1_LOCUS24145</name>
</gene>
<keyword evidence="1" id="KW-1133">Transmembrane helix</keyword>
<evidence type="ECO:0008006" key="4">
    <source>
        <dbReference type="Google" id="ProtNLM"/>
    </source>
</evidence>
<feature type="transmembrane region" description="Helical" evidence="1">
    <location>
        <begin position="160"/>
        <end position="183"/>
    </location>
</feature>
<evidence type="ECO:0000313" key="3">
    <source>
        <dbReference type="Proteomes" id="UP001642540"/>
    </source>
</evidence>
<feature type="transmembrane region" description="Helical" evidence="1">
    <location>
        <begin position="309"/>
        <end position="329"/>
    </location>
</feature>
<dbReference type="EMBL" id="CAXLJM020000086">
    <property type="protein sequence ID" value="CAL8131357.1"/>
    <property type="molecule type" value="Genomic_DNA"/>
</dbReference>
<sequence>MTLQKIKELFRRFPSSISKIYKLKPALLSPSVIEGHVRFHIALSEITSYVPISWDPTTERVTVKNNKSKIRNHPFTLISFVVVLLALIQNTIMLCHSKYKTPNEEEIHYKLLFRGVFFTIQSAGIVIFILMENHGNLLASLLNEMITISKSVKTKPGTKLALRLVSCSALITPVATAAMVMYLDIAPSFSGLTSYIVSRWIDFGLQKVFTILLVYNLFAYALTGYITVCSIAITLCALWNEIQELKMMQEQHFKLLVQFEKYRKIQLLSCYVNACFKTTIFLWLTVVAIFMDILSFTVCILGIGSVTLIIVVGFAVISLNLNFTTLVGYKFPGMMNKISKQIIHGWKHQIPKSRGYASKYGRSCSDIRIRFGEVNFVEAKTCLNITDFKMQQMINLMLLNQ</sequence>
<keyword evidence="1" id="KW-0472">Membrane</keyword>
<evidence type="ECO:0000256" key="1">
    <source>
        <dbReference type="SAM" id="Phobius"/>
    </source>
</evidence>
<proteinExistence type="predicted"/>
<protein>
    <recommendedName>
        <fullName evidence="4">Gustatory receptor</fullName>
    </recommendedName>
</protein>
<evidence type="ECO:0000313" key="2">
    <source>
        <dbReference type="EMBL" id="CAL8131357.1"/>
    </source>
</evidence>
<feature type="transmembrane region" description="Helical" evidence="1">
    <location>
        <begin position="217"/>
        <end position="239"/>
    </location>
</feature>
<feature type="transmembrane region" description="Helical" evidence="1">
    <location>
        <begin position="74"/>
        <end position="92"/>
    </location>
</feature>
<organism evidence="2 3">
    <name type="scientific">Orchesella dallaii</name>
    <dbReference type="NCBI Taxonomy" id="48710"/>
    <lineage>
        <taxon>Eukaryota</taxon>
        <taxon>Metazoa</taxon>
        <taxon>Ecdysozoa</taxon>
        <taxon>Arthropoda</taxon>
        <taxon>Hexapoda</taxon>
        <taxon>Collembola</taxon>
        <taxon>Entomobryomorpha</taxon>
        <taxon>Entomobryoidea</taxon>
        <taxon>Orchesellidae</taxon>
        <taxon>Orchesellinae</taxon>
        <taxon>Orchesella</taxon>
    </lineage>
</organism>
<keyword evidence="1" id="KW-0812">Transmembrane</keyword>
<keyword evidence="3" id="KW-1185">Reference proteome</keyword>